<reference evidence="2" key="1">
    <citation type="submission" date="2021-12" db="EMBL/GenBank/DDBJ databases">
        <authorList>
            <person name="Martin H S."/>
        </authorList>
    </citation>
    <scope>NUCLEOTIDE SEQUENCE</scope>
</reference>
<proteinExistence type="predicted"/>
<sequence>MANAINEVCKLPTKNLIDPTGFDVTMSAILIGLGAEKYVEIFRKQNIGQLTLMELSDEDFVKLGVDDPKIRMSLIEEVKNLPIYDEKQPVLTSNLDLLEIIDVLEENTQHLYRIYLSMMTNSLALKKKKVEDCLLCKDKYASNIAIATLSNMNNILNSMDIALHTQVKMLSKNSKSTKTKKIIVGTLGSAVVAGIAVLFVRSLRNI</sequence>
<feature type="transmembrane region" description="Helical" evidence="1">
    <location>
        <begin position="182"/>
        <end position="200"/>
    </location>
</feature>
<dbReference type="InterPro" id="IPR013761">
    <property type="entry name" value="SAM/pointed_sf"/>
</dbReference>
<evidence type="ECO:0008006" key="4">
    <source>
        <dbReference type="Google" id="ProtNLM"/>
    </source>
</evidence>
<feature type="non-terminal residue" evidence="2">
    <location>
        <position position="206"/>
    </location>
</feature>
<evidence type="ECO:0000256" key="1">
    <source>
        <dbReference type="SAM" id="Phobius"/>
    </source>
</evidence>
<dbReference type="Proteomes" id="UP000838878">
    <property type="component" value="Chromosome 2"/>
</dbReference>
<keyword evidence="3" id="KW-1185">Reference proteome</keyword>
<dbReference type="Gene3D" id="1.10.150.50">
    <property type="entry name" value="Transcription Factor, Ets-1"/>
    <property type="match status" value="1"/>
</dbReference>
<protein>
    <recommendedName>
        <fullName evidence="4">SAM domain-containing protein</fullName>
    </recommendedName>
</protein>
<organism evidence="2 3">
    <name type="scientific">Brenthis ino</name>
    <name type="common">lesser marbled fritillary</name>
    <dbReference type="NCBI Taxonomy" id="405034"/>
    <lineage>
        <taxon>Eukaryota</taxon>
        <taxon>Metazoa</taxon>
        <taxon>Ecdysozoa</taxon>
        <taxon>Arthropoda</taxon>
        <taxon>Hexapoda</taxon>
        <taxon>Insecta</taxon>
        <taxon>Pterygota</taxon>
        <taxon>Neoptera</taxon>
        <taxon>Endopterygota</taxon>
        <taxon>Lepidoptera</taxon>
        <taxon>Glossata</taxon>
        <taxon>Ditrysia</taxon>
        <taxon>Papilionoidea</taxon>
        <taxon>Nymphalidae</taxon>
        <taxon>Heliconiinae</taxon>
        <taxon>Argynnini</taxon>
        <taxon>Brenthis</taxon>
    </lineage>
</organism>
<evidence type="ECO:0000313" key="3">
    <source>
        <dbReference type="Proteomes" id="UP000838878"/>
    </source>
</evidence>
<keyword evidence="1" id="KW-0472">Membrane</keyword>
<dbReference type="EMBL" id="OV170222">
    <property type="protein sequence ID" value="CAH0720784.1"/>
    <property type="molecule type" value="Genomic_DNA"/>
</dbReference>
<accession>A0A8J9UKQ4</accession>
<dbReference type="SUPFAM" id="SSF47769">
    <property type="entry name" value="SAM/Pointed domain"/>
    <property type="match status" value="1"/>
</dbReference>
<gene>
    <name evidence="2" type="ORF">BINO364_LOCUS6970</name>
</gene>
<keyword evidence="1" id="KW-0812">Transmembrane</keyword>
<dbReference type="AlphaFoldDB" id="A0A8J9UKQ4"/>
<dbReference type="OrthoDB" id="448455at2759"/>
<dbReference type="CDD" id="cd09487">
    <property type="entry name" value="SAM_superfamily"/>
    <property type="match status" value="1"/>
</dbReference>
<keyword evidence="1" id="KW-1133">Transmembrane helix</keyword>
<name>A0A8J9UKQ4_9NEOP</name>
<evidence type="ECO:0000313" key="2">
    <source>
        <dbReference type="EMBL" id="CAH0720784.1"/>
    </source>
</evidence>